<protein>
    <submittedName>
        <fullName evidence="4">Putative tRNA/rRNA methyltransferase YsgA</fullName>
    </submittedName>
</protein>
<keyword evidence="5" id="KW-1185">Reference proteome</keyword>
<feature type="domain" description="tRNA/rRNA methyltransferase SpoU type" evidence="3">
    <location>
        <begin position="129"/>
        <end position="291"/>
    </location>
</feature>
<dbReference type="InterPro" id="IPR029064">
    <property type="entry name" value="Ribosomal_eL30-like_sf"/>
</dbReference>
<dbReference type="Gene3D" id="3.40.1280.10">
    <property type="match status" value="1"/>
</dbReference>
<dbReference type="STRING" id="101091.A0A1C7NRU7"/>
<dbReference type="InterPro" id="IPR051259">
    <property type="entry name" value="rRNA_Methyltransferase"/>
</dbReference>
<dbReference type="InterPro" id="IPR029026">
    <property type="entry name" value="tRNA_m1G_MTases_N"/>
</dbReference>
<dbReference type="Pfam" id="PF00588">
    <property type="entry name" value="SpoU_methylase"/>
    <property type="match status" value="1"/>
</dbReference>
<dbReference type="AlphaFoldDB" id="A0A1C7NRU7"/>
<dbReference type="InterPro" id="IPR029028">
    <property type="entry name" value="Alpha/beta_knot_MTases"/>
</dbReference>
<dbReference type="PANTHER" id="PTHR43191">
    <property type="entry name" value="RRNA METHYLTRANSFERASE 3"/>
    <property type="match status" value="1"/>
</dbReference>
<dbReference type="GO" id="GO:0006396">
    <property type="term" value="P:RNA processing"/>
    <property type="evidence" value="ECO:0007669"/>
    <property type="project" value="InterPro"/>
</dbReference>
<proteinExistence type="predicted"/>
<accession>A0A1C7NRU7</accession>
<evidence type="ECO:0000313" key="5">
    <source>
        <dbReference type="Proteomes" id="UP000093000"/>
    </source>
</evidence>
<organism evidence="4 5">
    <name type="scientific">Choanephora cucurbitarum</name>
    <dbReference type="NCBI Taxonomy" id="101091"/>
    <lineage>
        <taxon>Eukaryota</taxon>
        <taxon>Fungi</taxon>
        <taxon>Fungi incertae sedis</taxon>
        <taxon>Mucoromycota</taxon>
        <taxon>Mucoromycotina</taxon>
        <taxon>Mucoromycetes</taxon>
        <taxon>Mucorales</taxon>
        <taxon>Mucorineae</taxon>
        <taxon>Choanephoraceae</taxon>
        <taxon>Choanephoroideae</taxon>
        <taxon>Choanephora</taxon>
    </lineage>
</organism>
<dbReference type="SUPFAM" id="SSF75217">
    <property type="entry name" value="alpha/beta knot"/>
    <property type="match status" value="1"/>
</dbReference>
<dbReference type="PANTHER" id="PTHR43191:SF2">
    <property type="entry name" value="RRNA METHYLTRANSFERASE 3, MITOCHONDRIAL"/>
    <property type="match status" value="1"/>
</dbReference>
<evidence type="ECO:0000259" key="3">
    <source>
        <dbReference type="Pfam" id="PF00588"/>
    </source>
</evidence>
<dbReference type="SUPFAM" id="SSF55315">
    <property type="entry name" value="L30e-like"/>
    <property type="match status" value="1"/>
</dbReference>
<dbReference type="EMBL" id="LUGH01000002">
    <property type="protein sequence ID" value="OBZ91851.1"/>
    <property type="molecule type" value="Genomic_DNA"/>
</dbReference>
<dbReference type="GO" id="GO:0003723">
    <property type="term" value="F:RNA binding"/>
    <property type="evidence" value="ECO:0007669"/>
    <property type="project" value="InterPro"/>
</dbReference>
<dbReference type="Proteomes" id="UP000093000">
    <property type="component" value="Unassembled WGS sequence"/>
</dbReference>
<keyword evidence="1 4" id="KW-0489">Methyltransferase</keyword>
<dbReference type="OrthoDB" id="270651at2759"/>
<keyword evidence="2 4" id="KW-0808">Transferase</keyword>
<reference evidence="4 5" key="1">
    <citation type="submission" date="2016-03" db="EMBL/GenBank/DDBJ databases">
        <title>Choanephora cucurbitarum.</title>
        <authorList>
            <person name="Min B."/>
            <person name="Park H."/>
            <person name="Park J.-H."/>
            <person name="Shin H.-D."/>
            <person name="Choi I.-G."/>
        </authorList>
    </citation>
    <scope>NUCLEOTIDE SEQUENCE [LARGE SCALE GENOMIC DNA]</scope>
    <source>
        <strain evidence="4 5">KUS-F28377</strain>
    </source>
</reference>
<dbReference type="Gene3D" id="3.30.1330.30">
    <property type="match status" value="1"/>
</dbReference>
<evidence type="ECO:0000313" key="4">
    <source>
        <dbReference type="EMBL" id="OBZ91851.1"/>
    </source>
</evidence>
<evidence type="ECO:0000256" key="2">
    <source>
        <dbReference type="ARBA" id="ARBA00022679"/>
    </source>
</evidence>
<dbReference type="InParanoid" id="A0A1C7NRU7"/>
<sequence>MSKLFKEITSQHNVVAKHWIALREKKQYRLDHKSVLVQGAKTIRELHKQGCKITSLAITTSRKDPEMKQPGLSVFQDPSLLPAEKYYLADVNVVRRALGTSSKPAKHDVFAEIPIPEKTEQEVFKQDRLLVFDKITDPGNLGTLVRTAKALGWHAGVNASGTCDLYNDKTVRASRGLTVVWPHVAYPNMRIILNHLREQNYTPLVADMLPKDTKSSDLWSPEYNTLEPGKGVWFWNFQNGPFKEVPKRVALILSSEHHGVGELLDKEIKVSLPMYPGVESLNVANAGSIIMSELNRSMF</sequence>
<dbReference type="GO" id="GO:0008173">
    <property type="term" value="F:RNA methyltransferase activity"/>
    <property type="evidence" value="ECO:0007669"/>
    <property type="project" value="InterPro"/>
</dbReference>
<evidence type="ECO:0000256" key="1">
    <source>
        <dbReference type="ARBA" id="ARBA00022603"/>
    </source>
</evidence>
<comment type="caution">
    <text evidence="4">The sequence shown here is derived from an EMBL/GenBank/DDBJ whole genome shotgun (WGS) entry which is preliminary data.</text>
</comment>
<gene>
    <name evidence="4" type="primary">ysgA</name>
    <name evidence="4" type="ORF">A0J61_00069</name>
</gene>
<dbReference type="GO" id="GO:0032259">
    <property type="term" value="P:methylation"/>
    <property type="evidence" value="ECO:0007669"/>
    <property type="project" value="UniProtKB-KW"/>
</dbReference>
<dbReference type="CDD" id="cd18095">
    <property type="entry name" value="SpoU-like_rRNA-MTase"/>
    <property type="match status" value="1"/>
</dbReference>
<dbReference type="InterPro" id="IPR001537">
    <property type="entry name" value="SpoU_MeTrfase"/>
</dbReference>
<name>A0A1C7NRU7_9FUNG</name>